<evidence type="ECO:0000256" key="8">
    <source>
        <dbReference type="ARBA" id="ARBA00022824"/>
    </source>
</evidence>
<dbReference type="Gene3D" id="1.10.630.10">
    <property type="entry name" value="Cytochrome P450"/>
    <property type="match status" value="2"/>
</dbReference>
<evidence type="ECO:0000256" key="7">
    <source>
        <dbReference type="ARBA" id="ARBA00022723"/>
    </source>
</evidence>
<evidence type="ECO:0000256" key="2">
    <source>
        <dbReference type="ARBA" id="ARBA00003690"/>
    </source>
</evidence>
<evidence type="ECO:0000256" key="14">
    <source>
        <dbReference type="PIRSR" id="PIRSR602403-1"/>
    </source>
</evidence>
<dbReference type="PRINTS" id="PR00465">
    <property type="entry name" value="EP450IV"/>
</dbReference>
<keyword evidence="6 14" id="KW-0349">Heme</keyword>
<keyword evidence="17" id="KW-1185">Reference proteome</keyword>
<comment type="caution">
    <text evidence="16">The sequence shown here is derived from an EMBL/GenBank/DDBJ whole genome shotgun (WGS) entry which is preliminary data.</text>
</comment>
<dbReference type="EMBL" id="QDEB01047702">
    <property type="protein sequence ID" value="RZC37951.1"/>
    <property type="molecule type" value="Genomic_DNA"/>
</dbReference>
<sequence>MPLQQWRKHRKVIGLTFNQQILNSFVDIFANYSNNLVEKLESNLGRGCVDMFPVMSQCTLDTVCEGQWSNKELIDETRTIIVAGSDATALSVCYVLMMLGMHQQIQDLVHEEVDSINRSNSRDITTEDLLKMTYLERVIKETLRLFPVGPIIGRHLDKNVTLKNHTLPAGSGVAIPIFFLHRDPDLWNDPLTFDPDRFLPEEVAKRHRYSYLPFSGGPRKCIGFRYAMISIKTILSNILRHYRVISTEYKSVSAMKLKLDVATKCVGGQ</sequence>
<keyword evidence="11 14" id="KW-0408">Iron</keyword>
<dbReference type="PANTHER" id="PTHR24291">
    <property type="entry name" value="CYTOCHROME P450 FAMILY 4"/>
    <property type="match status" value="1"/>
</dbReference>
<evidence type="ECO:0000256" key="15">
    <source>
        <dbReference type="RuleBase" id="RU000461"/>
    </source>
</evidence>
<keyword evidence="8" id="KW-0256">Endoplasmic reticulum</keyword>
<dbReference type="STRING" id="1661398.A0A482VYB4"/>
<evidence type="ECO:0000256" key="3">
    <source>
        <dbReference type="ARBA" id="ARBA00004174"/>
    </source>
</evidence>
<dbReference type="Pfam" id="PF00067">
    <property type="entry name" value="p450"/>
    <property type="match status" value="2"/>
</dbReference>
<organism evidence="16 17">
    <name type="scientific">Asbolus verrucosus</name>
    <name type="common">Desert ironclad beetle</name>
    <dbReference type="NCBI Taxonomy" id="1661398"/>
    <lineage>
        <taxon>Eukaryota</taxon>
        <taxon>Metazoa</taxon>
        <taxon>Ecdysozoa</taxon>
        <taxon>Arthropoda</taxon>
        <taxon>Hexapoda</taxon>
        <taxon>Insecta</taxon>
        <taxon>Pterygota</taxon>
        <taxon>Neoptera</taxon>
        <taxon>Endopterygota</taxon>
        <taxon>Coleoptera</taxon>
        <taxon>Polyphaga</taxon>
        <taxon>Cucujiformia</taxon>
        <taxon>Tenebrionidae</taxon>
        <taxon>Pimeliinae</taxon>
        <taxon>Asbolus</taxon>
    </lineage>
</organism>
<gene>
    <name evidence="16" type="ORF">BDFB_012890</name>
</gene>
<evidence type="ECO:0000313" key="17">
    <source>
        <dbReference type="Proteomes" id="UP000292052"/>
    </source>
</evidence>
<keyword evidence="9" id="KW-0492">Microsome</keyword>
<protein>
    <submittedName>
        <fullName evidence="16">p450 domain containing protein</fullName>
    </submittedName>
</protein>
<comment type="cofactor">
    <cofactor evidence="1 14">
        <name>heme</name>
        <dbReference type="ChEBI" id="CHEBI:30413"/>
    </cofactor>
</comment>
<evidence type="ECO:0000256" key="5">
    <source>
        <dbReference type="ARBA" id="ARBA00010617"/>
    </source>
</evidence>
<dbReference type="InterPro" id="IPR002403">
    <property type="entry name" value="Cyt_P450_E_grp-IV"/>
</dbReference>
<dbReference type="AlphaFoldDB" id="A0A482VYB4"/>
<dbReference type="PANTHER" id="PTHR24291:SF189">
    <property type="entry name" value="CYTOCHROME P450 4C3-RELATED"/>
    <property type="match status" value="1"/>
</dbReference>
<evidence type="ECO:0000256" key="1">
    <source>
        <dbReference type="ARBA" id="ARBA00001971"/>
    </source>
</evidence>
<dbReference type="PROSITE" id="PS00086">
    <property type="entry name" value="CYTOCHROME_P450"/>
    <property type="match status" value="1"/>
</dbReference>
<dbReference type="GO" id="GO:0020037">
    <property type="term" value="F:heme binding"/>
    <property type="evidence" value="ECO:0007669"/>
    <property type="project" value="InterPro"/>
</dbReference>
<comment type="function">
    <text evidence="2">May be involved in the metabolism of insect hormones and in the breakdown of synthetic insecticides.</text>
</comment>
<evidence type="ECO:0000256" key="13">
    <source>
        <dbReference type="ARBA" id="ARBA00023136"/>
    </source>
</evidence>
<evidence type="ECO:0000256" key="9">
    <source>
        <dbReference type="ARBA" id="ARBA00022848"/>
    </source>
</evidence>
<dbReference type="PRINTS" id="PR00385">
    <property type="entry name" value="P450"/>
</dbReference>
<dbReference type="OrthoDB" id="1470350at2759"/>
<dbReference type="GO" id="GO:0005789">
    <property type="term" value="C:endoplasmic reticulum membrane"/>
    <property type="evidence" value="ECO:0007669"/>
    <property type="project" value="UniProtKB-SubCell"/>
</dbReference>
<evidence type="ECO:0000256" key="11">
    <source>
        <dbReference type="ARBA" id="ARBA00023004"/>
    </source>
</evidence>
<keyword evidence="7 14" id="KW-0479">Metal-binding</keyword>
<evidence type="ECO:0000256" key="10">
    <source>
        <dbReference type="ARBA" id="ARBA00023002"/>
    </source>
</evidence>
<comment type="similarity">
    <text evidence="5 15">Belongs to the cytochrome P450 family.</text>
</comment>
<name>A0A482VYB4_ASBVE</name>
<dbReference type="GO" id="GO:0016705">
    <property type="term" value="F:oxidoreductase activity, acting on paired donors, with incorporation or reduction of molecular oxygen"/>
    <property type="evidence" value="ECO:0007669"/>
    <property type="project" value="InterPro"/>
</dbReference>
<dbReference type="Proteomes" id="UP000292052">
    <property type="component" value="Unassembled WGS sequence"/>
</dbReference>
<evidence type="ECO:0000313" key="16">
    <source>
        <dbReference type="EMBL" id="RZC37951.1"/>
    </source>
</evidence>
<reference evidence="16 17" key="1">
    <citation type="submission" date="2017-03" db="EMBL/GenBank/DDBJ databases">
        <title>Genome of the blue death feigning beetle - Asbolus verrucosus.</title>
        <authorList>
            <person name="Rider S.D."/>
        </authorList>
    </citation>
    <scope>NUCLEOTIDE SEQUENCE [LARGE SCALE GENOMIC DNA]</scope>
    <source>
        <strain evidence="16">Butters</strain>
        <tissue evidence="16">Head and leg muscle</tissue>
    </source>
</reference>
<comment type="subcellular location">
    <subcellularLocation>
        <location evidence="4">Endoplasmic reticulum membrane</location>
        <topology evidence="4">Peripheral membrane protein</topology>
    </subcellularLocation>
    <subcellularLocation>
        <location evidence="3">Microsome membrane</location>
        <topology evidence="3">Peripheral membrane protein</topology>
    </subcellularLocation>
</comment>
<feature type="non-terminal residue" evidence="16">
    <location>
        <position position="269"/>
    </location>
</feature>
<keyword evidence="12 15" id="KW-0503">Monooxygenase</keyword>
<dbReference type="InterPro" id="IPR017972">
    <property type="entry name" value="Cyt_P450_CS"/>
</dbReference>
<keyword evidence="13" id="KW-0472">Membrane</keyword>
<dbReference type="GO" id="GO:0004497">
    <property type="term" value="F:monooxygenase activity"/>
    <property type="evidence" value="ECO:0007669"/>
    <property type="project" value="UniProtKB-KW"/>
</dbReference>
<evidence type="ECO:0000256" key="4">
    <source>
        <dbReference type="ARBA" id="ARBA00004406"/>
    </source>
</evidence>
<feature type="binding site" description="axial binding residue" evidence="14">
    <location>
        <position position="221"/>
    </location>
    <ligand>
        <name>heme</name>
        <dbReference type="ChEBI" id="CHEBI:30413"/>
    </ligand>
    <ligandPart>
        <name>Fe</name>
        <dbReference type="ChEBI" id="CHEBI:18248"/>
    </ligandPart>
</feature>
<dbReference type="InterPro" id="IPR050196">
    <property type="entry name" value="Cytochrome_P450_Monoox"/>
</dbReference>
<evidence type="ECO:0000256" key="12">
    <source>
        <dbReference type="ARBA" id="ARBA00023033"/>
    </source>
</evidence>
<dbReference type="InterPro" id="IPR036396">
    <property type="entry name" value="Cyt_P450_sf"/>
</dbReference>
<proteinExistence type="inferred from homology"/>
<dbReference type="SUPFAM" id="SSF48264">
    <property type="entry name" value="Cytochrome P450"/>
    <property type="match status" value="1"/>
</dbReference>
<dbReference type="InterPro" id="IPR001128">
    <property type="entry name" value="Cyt_P450"/>
</dbReference>
<evidence type="ECO:0000256" key="6">
    <source>
        <dbReference type="ARBA" id="ARBA00022617"/>
    </source>
</evidence>
<keyword evidence="10 15" id="KW-0560">Oxidoreductase</keyword>
<dbReference type="GO" id="GO:0005506">
    <property type="term" value="F:iron ion binding"/>
    <property type="evidence" value="ECO:0007669"/>
    <property type="project" value="InterPro"/>
</dbReference>
<accession>A0A482VYB4</accession>